<dbReference type="InterPro" id="IPR032299">
    <property type="entry name" value="DUF4843"/>
</dbReference>
<organism evidence="1">
    <name type="scientific">bioreactor metagenome</name>
    <dbReference type="NCBI Taxonomy" id="1076179"/>
    <lineage>
        <taxon>unclassified sequences</taxon>
        <taxon>metagenomes</taxon>
        <taxon>ecological metagenomes</taxon>
    </lineage>
</organism>
<dbReference type="PROSITE" id="PS51257">
    <property type="entry name" value="PROKAR_LIPOPROTEIN"/>
    <property type="match status" value="1"/>
</dbReference>
<evidence type="ECO:0000313" key="1">
    <source>
        <dbReference type="EMBL" id="MPM41300.1"/>
    </source>
</evidence>
<dbReference type="EMBL" id="VSSQ01009320">
    <property type="protein sequence ID" value="MPM41300.1"/>
    <property type="molecule type" value="Genomic_DNA"/>
</dbReference>
<name>A0A644ZK96_9ZZZZ</name>
<comment type="caution">
    <text evidence="1">The sequence shown here is derived from an EMBL/GenBank/DDBJ whole genome shotgun (WGS) entry which is preliminary data.</text>
</comment>
<dbReference type="Pfam" id="PF16132">
    <property type="entry name" value="DUF4843"/>
    <property type="match status" value="1"/>
</dbReference>
<proteinExistence type="predicted"/>
<accession>A0A644ZK96</accession>
<dbReference type="AlphaFoldDB" id="A0A644ZK96"/>
<protein>
    <recommendedName>
        <fullName evidence="2">DUF4843 domain-containing protein</fullName>
    </recommendedName>
</protein>
<evidence type="ECO:0008006" key="2">
    <source>
        <dbReference type="Google" id="ProtNLM"/>
    </source>
</evidence>
<reference evidence="1" key="1">
    <citation type="submission" date="2019-08" db="EMBL/GenBank/DDBJ databases">
        <authorList>
            <person name="Kucharzyk K."/>
            <person name="Murdoch R.W."/>
            <person name="Higgins S."/>
            <person name="Loffler F."/>
        </authorList>
    </citation>
    <scope>NUCLEOTIDE SEQUENCE</scope>
</reference>
<gene>
    <name evidence="1" type="ORF">SDC9_87950</name>
</gene>
<sequence length="236" mass="27053">MKNKPIIIFCLFIFLGMLQACEKEGFYYQDEARIRIEGPEKWVVKTDSLEFSFVTSPPEVSEITMDVTLHVMGNAQNHDRVVNLTVVQGKTTAGSNHYTLPLQVTIPANELSAIMPVVLKRTPDLQENTVRLYIEVAESQDFKPGVKERDHILIKWNDILTMPKNWDDLEEFFGNFSIVKYRFIINITGVSEFDTSVMSWAQLMNYKIMLKNALDQHNAANPTNPLTDENGQFITF</sequence>